<dbReference type="EMBL" id="LXQA011313239">
    <property type="protein sequence ID" value="MCI92872.1"/>
    <property type="molecule type" value="Genomic_DNA"/>
</dbReference>
<comment type="caution">
    <text evidence="1">The sequence shown here is derived from an EMBL/GenBank/DDBJ whole genome shotgun (WGS) entry which is preliminary data.</text>
</comment>
<reference evidence="1 2" key="1">
    <citation type="journal article" date="2018" name="Front. Plant Sci.">
        <title>Red Clover (Trifolium pratense) and Zigzag Clover (T. medium) - A Picture of Genomic Similarities and Differences.</title>
        <authorList>
            <person name="Dluhosova J."/>
            <person name="Istvanek J."/>
            <person name="Nedelnik J."/>
            <person name="Repkova J."/>
        </authorList>
    </citation>
    <scope>NUCLEOTIDE SEQUENCE [LARGE SCALE GENOMIC DNA]</scope>
    <source>
        <strain evidence="2">cv. 10/8</strain>
        <tissue evidence="1">Leaf</tissue>
    </source>
</reference>
<keyword evidence="2" id="KW-1185">Reference proteome</keyword>
<accession>A0A392VZK1</accession>
<evidence type="ECO:0000313" key="2">
    <source>
        <dbReference type="Proteomes" id="UP000265520"/>
    </source>
</evidence>
<dbReference type="Proteomes" id="UP000265520">
    <property type="component" value="Unassembled WGS sequence"/>
</dbReference>
<dbReference type="AlphaFoldDB" id="A0A392VZK1"/>
<name>A0A392VZK1_9FABA</name>
<proteinExistence type="predicted"/>
<organism evidence="1 2">
    <name type="scientific">Trifolium medium</name>
    <dbReference type="NCBI Taxonomy" id="97028"/>
    <lineage>
        <taxon>Eukaryota</taxon>
        <taxon>Viridiplantae</taxon>
        <taxon>Streptophyta</taxon>
        <taxon>Embryophyta</taxon>
        <taxon>Tracheophyta</taxon>
        <taxon>Spermatophyta</taxon>
        <taxon>Magnoliopsida</taxon>
        <taxon>eudicotyledons</taxon>
        <taxon>Gunneridae</taxon>
        <taxon>Pentapetalae</taxon>
        <taxon>rosids</taxon>
        <taxon>fabids</taxon>
        <taxon>Fabales</taxon>
        <taxon>Fabaceae</taxon>
        <taxon>Papilionoideae</taxon>
        <taxon>50 kb inversion clade</taxon>
        <taxon>NPAAA clade</taxon>
        <taxon>Hologalegina</taxon>
        <taxon>IRL clade</taxon>
        <taxon>Trifolieae</taxon>
        <taxon>Trifolium</taxon>
    </lineage>
</organism>
<protein>
    <submittedName>
        <fullName evidence="1">Uncharacterized protein</fullName>
    </submittedName>
</protein>
<sequence length="37" mass="4182">SAQLFDPPIRLCYCHSSTLLHFPEVPSPYAPHSFVHS</sequence>
<evidence type="ECO:0000313" key="1">
    <source>
        <dbReference type="EMBL" id="MCI92872.1"/>
    </source>
</evidence>
<feature type="non-terminal residue" evidence="1">
    <location>
        <position position="1"/>
    </location>
</feature>